<dbReference type="EMBL" id="LXQA011320392">
    <property type="protein sequence ID" value="MCI93133.1"/>
    <property type="molecule type" value="Genomic_DNA"/>
</dbReference>
<proteinExistence type="predicted"/>
<reference evidence="2 3" key="1">
    <citation type="journal article" date="2018" name="Front. Plant Sci.">
        <title>Red Clover (Trifolium pratense) and Zigzag Clover (T. medium) - A Picture of Genomic Similarities and Differences.</title>
        <authorList>
            <person name="Dluhosova J."/>
            <person name="Istvanek J."/>
            <person name="Nedelnik J."/>
            <person name="Repkova J."/>
        </authorList>
    </citation>
    <scope>NUCLEOTIDE SEQUENCE [LARGE SCALE GENOMIC DNA]</scope>
    <source>
        <strain evidence="3">cv. 10/8</strain>
        <tissue evidence="2">Leaf</tissue>
    </source>
</reference>
<accession>A0A392W0B3</accession>
<feature type="non-terminal residue" evidence="2">
    <location>
        <position position="53"/>
    </location>
</feature>
<sequence length="53" mass="6080">MKDDLSVKAEKDERESFLFGSKGRKHPHGEEVDVEENRSSKQAAIYSEPMLRS</sequence>
<evidence type="ECO:0000313" key="2">
    <source>
        <dbReference type="EMBL" id="MCI93133.1"/>
    </source>
</evidence>
<dbReference type="Proteomes" id="UP000265520">
    <property type="component" value="Unassembled WGS sequence"/>
</dbReference>
<keyword evidence="3" id="KW-1185">Reference proteome</keyword>
<feature type="region of interest" description="Disordered" evidence="1">
    <location>
        <begin position="1"/>
        <end position="53"/>
    </location>
</feature>
<protein>
    <submittedName>
        <fullName evidence="2">Scarecrow-like protein 9-like</fullName>
    </submittedName>
</protein>
<feature type="compositionally biased region" description="Basic and acidic residues" evidence="1">
    <location>
        <begin position="1"/>
        <end position="16"/>
    </location>
</feature>
<evidence type="ECO:0000256" key="1">
    <source>
        <dbReference type="SAM" id="MobiDB-lite"/>
    </source>
</evidence>
<evidence type="ECO:0000313" key="3">
    <source>
        <dbReference type="Proteomes" id="UP000265520"/>
    </source>
</evidence>
<organism evidence="2 3">
    <name type="scientific">Trifolium medium</name>
    <dbReference type="NCBI Taxonomy" id="97028"/>
    <lineage>
        <taxon>Eukaryota</taxon>
        <taxon>Viridiplantae</taxon>
        <taxon>Streptophyta</taxon>
        <taxon>Embryophyta</taxon>
        <taxon>Tracheophyta</taxon>
        <taxon>Spermatophyta</taxon>
        <taxon>Magnoliopsida</taxon>
        <taxon>eudicotyledons</taxon>
        <taxon>Gunneridae</taxon>
        <taxon>Pentapetalae</taxon>
        <taxon>rosids</taxon>
        <taxon>fabids</taxon>
        <taxon>Fabales</taxon>
        <taxon>Fabaceae</taxon>
        <taxon>Papilionoideae</taxon>
        <taxon>50 kb inversion clade</taxon>
        <taxon>NPAAA clade</taxon>
        <taxon>Hologalegina</taxon>
        <taxon>IRL clade</taxon>
        <taxon>Trifolieae</taxon>
        <taxon>Trifolium</taxon>
    </lineage>
</organism>
<comment type="caution">
    <text evidence="2">The sequence shown here is derived from an EMBL/GenBank/DDBJ whole genome shotgun (WGS) entry which is preliminary data.</text>
</comment>
<dbReference type="AlphaFoldDB" id="A0A392W0B3"/>
<name>A0A392W0B3_9FABA</name>
<feature type="compositionally biased region" description="Basic and acidic residues" evidence="1">
    <location>
        <begin position="28"/>
        <end position="39"/>
    </location>
</feature>